<sequence>MPKMDSQQPENGQNNVPLKIETLRRPHPPSNPCSSSTFIAPKVSTNPTRLSRGKELALTSIKQRPANKMPTFQGNSDTVLIISIIVLILFGGAFFMASGYRLFRNFALANMVPADEEEWVELQDEVPPLPALLDRLLPA</sequence>
<dbReference type="Proteomes" id="UP001360953">
    <property type="component" value="Unassembled WGS sequence"/>
</dbReference>
<evidence type="ECO:0000313" key="4">
    <source>
        <dbReference type="Proteomes" id="UP001360953"/>
    </source>
</evidence>
<comment type="caution">
    <text evidence="3">The sequence shown here is derived from an EMBL/GenBank/DDBJ whole genome shotgun (WGS) entry which is preliminary data.</text>
</comment>
<organism evidence="3 4">
    <name type="scientific">Phyllosticta citribraziliensis</name>
    <dbReference type="NCBI Taxonomy" id="989973"/>
    <lineage>
        <taxon>Eukaryota</taxon>
        <taxon>Fungi</taxon>
        <taxon>Dikarya</taxon>
        <taxon>Ascomycota</taxon>
        <taxon>Pezizomycotina</taxon>
        <taxon>Dothideomycetes</taxon>
        <taxon>Dothideomycetes incertae sedis</taxon>
        <taxon>Botryosphaeriales</taxon>
        <taxon>Phyllostictaceae</taxon>
        <taxon>Phyllosticta</taxon>
    </lineage>
</organism>
<keyword evidence="2" id="KW-1133">Transmembrane helix</keyword>
<evidence type="ECO:0000256" key="2">
    <source>
        <dbReference type="SAM" id="Phobius"/>
    </source>
</evidence>
<feature type="compositionally biased region" description="Polar residues" evidence="1">
    <location>
        <begin position="1"/>
        <end position="16"/>
    </location>
</feature>
<feature type="region of interest" description="Disordered" evidence="1">
    <location>
        <begin position="1"/>
        <end position="51"/>
    </location>
</feature>
<keyword evidence="2" id="KW-0812">Transmembrane</keyword>
<feature type="transmembrane region" description="Helical" evidence="2">
    <location>
        <begin position="79"/>
        <end position="103"/>
    </location>
</feature>
<protein>
    <submittedName>
        <fullName evidence="3">Uncharacterized protein</fullName>
    </submittedName>
</protein>
<feature type="compositionally biased region" description="Polar residues" evidence="1">
    <location>
        <begin position="32"/>
        <end position="49"/>
    </location>
</feature>
<name>A0ABR1L9T0_9PEZI</name>
<proteinExistence type="predicted"/>
<keyword evidence="4" id="KW-1185">Reference proteome</keyword>
<accession>A0ABR1L9T0</accession>
<dbReference type="RefSeq" id="XP_066651669.1">
    <property type="nucleotide sequence ID" value="XM_066803696.1"/>
</dbReference>
<keyword evidence="2" id="KW-0472">Membrane</keyword>
<gene>
    <name evidence="3" type="ORF">J3D65DRAFT_679858</name>
</gene>
<dbReference type="GeneID" id="92036602"/>
<dbReference type="EMBL" id="JBBPEH010000011">
    <property type="protein sequence ID" value="KAK7531999.1"/>
    <property type="molecule type" value="Genomic_DNA"/>
</dbReference>
<reference evidence="3 4" key="1">
    <citation type="submission" date="2024-04" db="EMBL/GenBank/DDBJ databases">
        <title>Phyllosticta paracitricarpa is synonymous to the EU quarantine fungus P. citricarpa based on phylogenomic analyses.</title>
        <authorList>
            <consortium name="Lawrence Berkeley National Laboratory"/>
            <person name="Van ingen-buijs V.A."/>
            <person name="Van westerhoven A.C."/>
            <person name="Haridas S."/>
            <person name="Skiadas P."/>
            <person name="Martin F."/>
            <person name="Groenewald J.Z."/>
            <person name="Crous P.W."/>
            <person name="Seidl M.F."/>
        </authorList>
    </citation>
    <scope>NUCLEOTIDE SEQUENCE [LARGE SCALE GENOMIC DNA]</scope>
    <source>
        <strain evidence="3 4">CPC 17464</strain>
    </source>
</reference>
<evidence type="ECO:0000256" key="1">
    <source>
        <dbReference type="SAM" id="MobiDB-lite"/>
    </source>
</evidence>
<evidence type="ECO:0000313" key="3">
    <source>
        <dbReference type="EMBL" id="KAK7531999.1"/>
    </source>
</evidence>